<evidence type="ECO:0000259" key="1">
    <source>
        <dbReference type="Pfam" id="PF01610"/>
    </source>
</evidence>
<dbReference type="AlphaFoldDB" id="A0A239AUK0"/>
<gene>
    <name evidence="2" type="ORF">SAMN06265360_1611</name>
</gene>
<name>A0A239AUK0_9PSEU</name>
<dbReference type="Pfam" id="PF01610">
    <property type="entry name" value="DDE_Tnp_ISL3"/>
    <property type="match status" value="1"/>
</dbReference>
<dbReference type="EMBL" id="FZNW01000061">
    <property type="protein sequence ID" value="SNR99199.1"/>
    <property type="molecule type" value="Genomic_DNA"/>
</dbReference>
<dbReference type="PANTHER" id="PTHR33498:SF1">
    <property type="entry name" value="TRANSPOSASE FOR INSERTION SEQUENCE ELEMENT IS1557"/>
    <property type="match status" value="1"/>
</dbReference>
<protein>
    <submittedName>
        <fullName evidence="2">Transposase</fullName>
    </submittedName>
</protein>
<sequence>MPAVIGVDDFALRKRQRYAPVIINAETGERVDVLADRTADTLEVWLRDHPGVQTVC</sequence>
<evidence type="ECO:0000313" key="2">
    <source>
        <dbReference type="EMBL" id="SNR99199.1"/>
    </source>
</evidence>
<feature type="domain" description="Transposase IS204/IS1001/IS1096/IS1165 DDE" evidence="1">
    <location>
        <begin position="5"/>
        <end position="49"/>
    </location>
</feature>
<accession>A0A239AUK0</accession>
<dbReference type="PANTHER" id="PTHR33498">
    <property type="entry name" value="TRANSPOSASE FOR INSERTION SEQUENCE ELEMENT IS1557"/>
    <property type="match status" value="1"/>
</dbReference>
<reference evidence="2 3" key="1">
    <citation type="submission" date="2017-06" db="EMBL/GenBank/DDBJ databases">
        <authorList>
            <person name="Kim H.J."/>
            <person name="Triplett B.A."/>
        </authorList>
    </citation>
    <scope>NUCLEOTIDE SEQUENCE [LARGE SCALE GENOMIC DNA]</scope>
    <source>
        <strain evidence="2 3">DSM 45207</strain>
    </source>
</reference>
<keyword evidence="3" id="KW-1185">Reference proteome</keyword>
<dbReference type="InterPro" id="IPR047951">
    <property type="entry name" value="Transpos_ISL3"/>
</dbReference>
<dbReference type="Proteomes" id="UP000198348">
    <property type="component" value="Unassembled WGS sequence"/>
</dbReference>
<proteinExistence type="predicted"/>
<evidence type="ECO:0000313" key="3">
    <source>
        <dbReference type="Proteomes" id="UP000198348"/>
    </source>
</evidence>
<organism evidence="2 3">
    <name type="scientific">Haloechinothrix alba</name>
    <dbReference type="NCBI Taxonomy" id="664784"/>
    <lineage>
        <taxon>Bacteria</taxon>
        <taxon>Bacillati</taxon>
        <taxon>Actinomycetota</taxon>
        <taxon>Actinomycetes</taxon>
        <taxon>Pseudonocardiales</taxon>
        <taxon>Pseudonocardiaceae</taxon>
        <taxon>Haloechinothrix</taxon>
    </lineage>
</organism>
<dbReference type="InterPro" id="IPR002560">
    <property type="entry name" value="Transposase_DDE"/>
</dbReference>